<name>A0AAV9SJ72_9TELE</name>
<feature type="non-terminal residue" evidence="1">
    <location>
        <position position="1"/>
    </location>
</feature>
<proteinExistence type="predicted"/>
<dbReference type="EMBL" id="JAHHUM010000308">
    <property type="protein sequence ID" value="KAK5621342.1"/>
    <property type="molecule type" value="Genomic_DNA"/>
</dbReference>
<protein>
    <submittedName>
        <fullName evidence="1">Uncharacterized protein</fullName>
    </submittedName>
</protein>
<dbReference type="AlphaFoldDB" id="A0AAV9SJ72"/>
<sequence length="275" mass="30895">PCRTCSVISLTDFTLLDFGFTSSVFALSDLFSHLTHGSRPRLLSPDHELSLFLLTLVPLSDLLCMTSACTTIFPEPPSLSGVYSVNTEVSSRLHPRLSTSFRSSFRNKRSLKELPDPLTLDFRSYPLTPSFWIAQVITISGNGFQRAQTHPLLRQFNGDARAGGSSNQDRFTVTRTSTEVRQNHYYLVHSSSFQRTVSWSCTWSLSFKPYVPGGTHANRKIQVVATGEAEEESLFLLWSFRLMDQMERDNQGDGDRLRILCGEDGTKWAETASHS</sequence>
<organism evidence="1 2">
    <name type="scientific">Crenichthys baileyi</name>
    <name type="common">White River springfish</name>
    <dbReference type="NCBI Taxonomy" id="28760"/>
    <lineage>
        <taxon>Eukaryota</taxon>
        <taxon>Metazoa</taxon>
        <taxon>Chordata</taxon>
        <taxon>Craniata</taxon>
        <taxon>Vertebrata</taxon>
        <taxon>Euteleostomi</taxon>
        <taxon>Actinopterygii</taxon>
        <taxon>Neopterygii</taxon>
        <taxon>Teleostei</taxon>
        <taxon>Neoteleostei</taxon>
        <taxon>Acanthomorphata</taxon>
        <taxon>Ovalentaria</taxon>
        <taxon>Atherinomorphae</taxon>
        <taxon>Cyprinodontiformes</taxon>
        <taxon>Goodeidae</taxon>
        <taxon>Crenichthys</taxon>
    </lineage>
</organism>
<evidence type="ECO:0000313" key="2">
    <source>
        <dbReference type="Proteomes" id="UP001311232"/>
    </source>
</evidence>
<evidence type="ECO:0000313" key="1">
    <source>
        <dbReference type="EMBL" id="KAK5621342.1"/>
    </source>
</evidence>
<comment type="caution">
    <text evidence="1">The sequence shown here is derived from an EMBL/GenBank/DDBJ whole genome shotgun (WGS) entry which is preliminary data.</text>
</comment>
<keyword evidence="2" id="KW-1185">Reference proteome</keyword>
<reference evidence="1 2" key="1">
    <citation type="submission" date="2021-06" db="EMBL/GenBank/DDBJ databases">
        <authorList>
            <person name="Palmer J.M."/>
        </authorList>
    </citation>
    <scope>NUCLEOTIDE SEQUENCE [LARGE SCALE GENOMIC DNA]</scope>
    <source>
        <strain evidence="1 2">MEX-2019</strain>
        <tissue evidence="1">Muscle</tissue>
    </source>
</reference>
<gene>
    <name evidence="1" type="ORF">CRENBAI_009288</name>
</gene>
<dbReference type="Proteomes" id="UP001311232">
    <property type="component" value="Unassembled WGS sequence"/>
</dbReference>
<accession>A0AAV9SJ72</accession>